<evidence type="ECO:0000313" key="1">
    <source>
        <dbReference type="EMBL" id="PWN49855.1"/>
    </source>
</evidence>
<sequence length="423" mass="47119">MPPISSQRGNDKLGSSGVANNLGLNSSSFLGLKAQLESQKSSSLSKEDPSGSHQKQKESPLDQGQVYQQLLERKEDVKYGSGGGGGSSRLPSYLLPKQHGSRESKRMSGEKFGGSSSMVGKNIATSDWASTPSAQLDEARRSLQRKAEIYEKLKKGMYAGISDKALEENGLIDWNRKIAQGREDDIESDAEDGSDQDSGEGRGSVHPYEDPIVEYVDDLGRTRKARRSEVPREFLTQGLESQDVQEEDGGVAIYGPSTSFPVYRRPSPIPAAVGGVEQHFNADWEVRHRGAGFYKFSADEAKRKEEFEELNKLRTETEKKRRGEGELGIGEKEEEEYPGTSVEEGDEGSNQVQISNREGERRRRRPKTATEKRKDRRREEIEARRSMILGEQGAIEWKRRLEEDRLGEFLGEIQKQAGSFVGA</sequence>
<reference evidence="1 2" key="1">
    <citation type="journal article" date="2018" name="Mol. Biol. Evol.">
        <title>Broad Genomic Sampling Reveals a Smut Pathogenic Ancestry of the Fungal Clade Ustilaginomycotina.</title>
        <authorList>
            <person name="Kijpornyongpan T."/>
            <person name="Mondo S.J."/>
            <person name="Barry K."/>
            <person name="Sandor L."/>
            <person name="Lee J."/>
            <person name="Lipzen A."/>
            <person name="Pangilinan J."/>
            <person name="LaButti K."/>
            <person name="Hainaut M."/>
            <person name="Henrissat B."/>
            <person name="Grigoriev I.V."/>
            <person name="Spatafora J.W."/>
            <person name="Aime M.C."/>
        </authorList>
    </citation>
    <scope>NUCLEOTIDE SEQUENCE [LARGE SCALE GENOMIC DNA]</scope>
    <source>
        <strain evidence="1 2">SA 807</strain>
    </source>
</reference>
<keyword evidence="2" id="KW-1185">Reference proteome</keyword>
<proteinExistence type="predicted"/>
<gene>
    <name evidence="1" type="ORF">IE53DRAFT_124060</name>
</gene>
<dbReference type="EMBL" id="KZ819998">
    <property type="protein sequence ID" value="PWN49855.1"/>
    <property type="molecule type" value="Genomic_DNA"/>
</dbReference>
<evidence type="ECO:0000313" key="2">
    <source>
        <dbReference type="Proteomes" id="UP000245626"/>
    </source>
</evidence>
<name>A0ACD0NVJ2_9BASI</name>
<protein>
    <submittedName>
        <fullName evidence="1">Uncharacterized protein</fullName>
    </submittedName>
</protein>
<accession>A0ACD0NVJ2</accession>
<organism evidence="1 2">
    <name type="scientific">Violaceomyces palustris</name>
    <dbReference type="NCBI Taxonomy" id="1673888"/>
    <lineage>
        <taxon>Eukaryota</taxon>
        <taxon>Fungi</taxon>
        <taxon>Dikarya</taxon>
        <taxon>Basidiomycota</taxon>
        <taxon>Ustilaginomycotina</taxon>
        <taxon>Ustilaginomycetes</taxon>
        <taxon>Violaceomycetales</taxon>
        <taxon>Violaceomycetaceae</taxon>
        <taxon>Violaceomyces</taxon>
    </lineage>
</organism>
<dbReference type="Proteomes" id="UP000245626">
    <property type="component" value="Unassembled WGS sequence"/>
</dbReference>